<evidence type="ECO:0000256" key="7">
    <source>
        <dbReference type="ARBA" id="ARBA00022989"/>
    </source>
</evidence>
<dbReference type="InterPro" id="IPR045315">
    <property type="entry name" value="Mtm1-like"/>
</dbReference>
<sequence length="347" mass="38800">MSSDDDKKTFVSQEGTITAAQHMISACTGAVLTSLMMTPFDVVKIRLQSQAKPSAFTNGNCFLYCNGLMDHLCHCESSKTSSSQWFKRPSHFNGTLDALVKIVRNEGVTSLWSGLPPTLVMAVPATVVYFTSYEKLKIKLNYQENNKKDFWKPLVAGSIARVWAASLISPIEMIRTKMQSKRLTYSQIHVAVKDAVRNNGALSLWKGLGPTLLRDVPFSAMYWTGYETFKRYILATTGHSSLSFYESFGSGAMAGSIAAVITLPFDVIKTRRQIELGEQLIGRLKESTSTWKIIVKIYSDEGFRALFTGLPPRLMKVAPACAIMISTFEYFKHYFASRKQSQQIIDE</sequence>
<dbReference type="PROSITE" id="PS51257">
    <property type="entry name" value="PROKAR_LIPOPROTEIN"/>
    <property type="match status" value="1"/>
</dbReference>
<evidence type="ECO:0000256" key="8">
    <source>
        <dbReference type="ARBA" id="ARBA00023128"/>
    </source>
</evidence>
<dbReference type="GO" id="GO:0005743">
    <property type="term" value="C:mitochondrial inner membrane"/>
    <property type="evidence" value="ECO:0007669"/>
    <property type="project" value="UniProtKB-SubCell"/>
</dbReference>
<evidence type="ECO:0000256" key="4">
    <source>
        <dbReference type="ARBA" id="ARBA00022692"/>
    </source>
</evidence>
<dbReference type="InterPro" id="IPR023395">
    <property type="entry name" value="MCP_dom_sf"/>
</dbReference>
<reference evidence="12" key="1">
    <citation type="submission" date="2014-12" db="EMBL/GenBank/DDBJ databases">
        <title>Insight into the proteome of Arion vulgaris.</title>
        <authorList>
            <person name="Aradska J."/>
            <person name="Bulat T."/>
            <person name="Smidak R."/>
            <person name="Sarate P."/>
            <person name="Gangsoo J."/>
            <person name="Sialana F."/>
            <person name="Bilban M."/>
            <person name="Lubec G."/>
        </authorList>
    </citation>
    <scope>NUCLEOTIDE SEQUENCE</scope>
    <source>
        <tissue evidence="12">Skin</tissue>
    </source>
</reference>
<dbReference type="Pfam" id="PF00153">
    <property type="entry name" value="Mito_carr"/>
    <property type="match status" value="3"/>
</dbReference>
<evidence type="ECO:0000256" key="5">
    <source>
        <dbReference type="ARBA" id="ARBA00022737"/>
    </source>
</evidence>
<keyword evidence="7" id="KW-1133">Transmembrane helix</keyword>
<evidence type="ECO:0000256" key="1">
    <source>
        <dbReference type="ARBA" id="ARBA00004448"/>
    </source>
</evidence>
<dbReference type="PANTHER" id="PTHR45760:SF2">
    <property type="entry name" value="FI19922P1-RELATED"/>
    <property type="match status" value="1"/>
</dbReference>
<dbReference type="Gene3D" id="1.50.40.10">
    <property type="entry name" value="Mitochondrial carrier domain"/>
    <property type="match status" value="2"/>
</dbReference>
<proteinExistence type="inferred from homology"/>
<keyword evidence="4 10" id="KW-0812">Transmembrane</keyword>
<evidence type="ECO:0000256" key="6">
    <source>
        <dbReference type="ARBA" id="ARBA00022792"/>
    </source>
</evidence>
<gene>
    <name evidence="12" type="primary">ORF68345</name>
</gene>
<evidence type="ECO:0000313" key="12">
    <source>
        <dbReference type="EMBL" id="CEK68941.1"/>
    </source>
</evidence>
<evidence type="ECO:0000256" key="11">
    <source>
        <dbReference type="RuleBase" id="RU000488"/>
    </source>
</evidence>
<dbReference type="PANTHER" id="PTHR45760">
    <property type="entry name" value="FI19922P1-RELATED"/>
    <property type="match status" value="1"/>
</dbReference>
<comment type="similarity">
    <text evidence="2 11">Belongs to the mitochondrial carrier (TC 2.A.29) family.</text>
</comment>
<evidence type="ECO:0000256" key="9">
    <source>
        <dbReference type="ARBA" id="ARBA00023136"/>
    </source>
</evidence>
<organism evidence="12">
    <name type="scientific">Arion vulgaris</name>
    <dbReference type="NCBI Taxonomy" id="1028688"/>
    <lineage>
        <taxon>Eukaryota</taxon>
        <taxon>Metazoa</taxon>
        <taxon>Spiralia</taxon>
        <taxon>Lophotrochozoa</taxon>
        <taxon>Mollusca</taxon>
        <taxon>Gastropoda</taxon>
        <taxon>Heterobranchia</taxon>
        <taxon>Euthyneura</taxon>
        <taxon>Panpulmonata</taxon>
        <taxon>Eupulmonata</taxon>
        <taxon>Stylommatophora</taxon>
        <taxon>Helicina</taxon>
        <taxon>Arionoidea</taxon>
        <taxon>Arionidae</taxon>
        <taxon>Arion</taxon>
    </lineage>
</organism>
<dbReference type="SUPFAM" id="SSF103506">
    <property type="entry name" value="Mitochondrial carrier"/>
    <property type="match status" value="1"/>
</dbReference>
<evidence type="ECO:0008006" key="13">
    <source>
        <dbReference type="Google" id="ProtNLM"/>
    </source>
</evidence>
<feature type="repeat" description="Solcar" evidence="10">
    <location>
        <begin position="17"/>
        <end position="139"/>
    </location>
</feature>
<evidence type="ECO:0000256" key="10">
    <source>
        <dbReference type="PROSITE-ProRule" id="PRU00282"/>
    </source>
</evidence>
<dbReference type="EMBL" id="HACG01022076">
    <property type="protein sequence ID" value="CEK68941.1"/>
    <property type="molecule type" value="Transcribed_RNA"/>
</dbReference>
<protein>
    <recommendedName>
        <fullName evidence="13">Solute carrier family 25 member 40</fullName>
    </recommendedName>
</protein>
<dbReference type="AlphaFoldDB" id="A0A0B6ZM67"/>
<name>A0A0B6ZM67_9EUPU</name>
<keyword evidence="6" id="KW-0999">Mitochondrion inner membrane</keyword>
<feature type="repeat" description="Solcar" evidence="10">
    <location>
        <begin position="242"/>
        <end position="334"/>
    </location>
</feature>
<keyword evidence="5" id="KW-0677">Repeat</keyword>
<feature type="repeat" description="Solcar" evidence="10">
    <location>
        <begin position="148"/>
        <end position="232"/>
    </location>
</feature>
<keyword evidence="9 10" id="KW-0472">Membrane</keyword>
<dbReference type="PROSITE" id="PS50920">
    <property type="entry name" value="SOLCAR"/>
    <property type="match status" value="3"/>
</dbReference>
<keyword evidence="8" id="KW-0496">Mitochondrion</keyword>
<evidence type="ECO:0000256" key="2">
    <source>
        <dbReference type="ARBA" id="ARBA00006375"/>
    </source>
</evidence>
<evidence type="ECO:0000256" key="3">
    <source>
        <dbReference type="ARBA" id="ARBA00022448"/>
    </source>
</evidence>
<accession>A0A0B6ZM67</accession>
<dbReference type="InterPro" id="IPR018108">
    <property type="entry name" value="MCP_transmembrane"/>
</dbReference>
<dbReference type="GO" id="GO:1990542">
    <property type="term" value="P:mitochondrial transmembrane transport"/>
    <property type="evidence" value="ECO:0007669"/>
    <property type="project" value="InterPro"/>
</dbReference>
<comment type="subcellular location">
    <subcellularLocation>
        <location evidence="1">Mitochondrion inner membrane</location>
        <topology evidence="1">Multi-pass membrane protein</topology>
    </subcellularLocation>
</comment>
<keyword evidence="3 11" id="KW-0813">Transport</keyword>